<protein>
    <submittedName>
        <fullName evidence="2">Uncharacterized protein</fullName>
    </submittedName>
</protein>
<gene>
    <name evidence="2" type="ORF">ACFSCX_06860</name>
</gene>
<accession>A0ABW4LQ96</accession>
<comment type="caution">
    <text evidence="2">The sequence shown here is derived from an EMBL/GenBank/DDBJ whole genome shotgun (WGS) entry which is preliminary data.</text>
</comment>
<feature type="transmembrane region" description="Helical" evidence="1">
    <location>
        <begin position="44"/>
        <end position="62"/>
    </location>
</feature>
<dbReference type="Proteomes" id="UP001597214">
    <property type="component" value="Unassembled WGS sequence"/>
</dbReference>
<keyword evidence="1" id="KW-1133">Transmembrane helix</keyword>
<proteinExistence type="predicted"/>
<dbReference type="RefSeq" id="WP_377927433.1">
    <property type="nucleotide sequence ID" value="NZ_JBHUEM010000005.1"/>
</dbReference>
<name>A0ABW4LQ96_9BACI</name>
<evidence type="ECO:0000313" key="3">
    <source>
        <dbReference type="Proteomes" id="UP001597214"/>
    </source>
</evidence>
<organism evidence="2 3">
    <name type="scientific">Bacillus salitolerans</name>
    <dbReference type="NCBI Taxonomy" id="1437434"/>
    <lineage>
        <taxon>Bacteria</taxon>
        <taxon>Bacillati</taxon>
        <taxon>Bacillota</taxon>
        <taxon>Bacilli</taxon>
        <taxon>Bacillales</taxon>
        <taxon>Bacillaceae</taxon>
        <taxon>Bacillus</taxon>
    </lineage>
</organism>
<sequence length="267" mass="31568">MEINDEKKFSCSIEEWWWARYYSALYHIDGGIYSRLIPYDSKKWKSLLSLIYFGFIPLFIIFLFNDNLLSFLSLVGLTFYIAYRYFYGDHKEELKKSYLNATVQGNKIDFITLTDEGFYVNEFNDNNPDVLPFVKWSSVHTLEFSYANCFIGSPGVNSKSTDWYRLHRYIEFVKQKYPPYSIKPKLLHNKNGEERFALEMKIGPEGEKHQTLDRSRIAIPNDWVENGKMKELILTFEELSGKKVQLPPRWGIKLLDSLNDSYENNMN</sequence>
<evidence type="ECO:0000256" key="1">
    <source>
        <dbReference type="SAM" id="Phobius"/>
    </source>
</evidence>
<keyword evidence="1" id="KW-0812">Transmembrane</keyword>
<evidence type="ECO:0000313" key="2">
    <source>
        <dbReference type="EMBL" id="MFD1736285.1"/>
    </source>
</evidence>
<keyword evidence="1" id="KW-0472">Membrane</keyword>
<feature type="transmembrane region" description="Helical" evidence="1">
    <location>
        <begin position="68"/>
        <end position="87"/>
    </location>
</feature>
<reference evidence="3" key="1">
    <citation type="journal article" date="2019" name="Int. J. Syst. Evol. Microbiol.">
        <title>The Global Catalogue of Microorganisms (GCM) 10K type strain sequencing project: providing services to taxonomists for standard genome sequencing and annotation.</title>
        <authorList>
            <consortium name="The Broad Institute Genomics Platform"/>
            <consortium name="The Broad Institute Genome Sequencing Center for Infectious Disease"/>
            <person name="Wu L."/>
            <person name="Ma J."/>
        </authorList>
    </citation>
    <scope>NUCLEOTIDE SEQUENCE [LARGE SCALE GENOMIC DNA]</scope>
    <source>
        <strain evidence="3">CCUG 49339</strain>
    </source>
</reference>
<dbReference type="EMBL" id="JBHUEM010000005">
    <property type="protein sequence ID" value="MFD1736285.1"/>
    <property type="molecule type" value="Genomic_DNA"/>
</dbReference>
<keyword evidence="3" id="KW-1185">Reference proteome</keyword>